<evidence type="ECO:0000259" key="12">
    <source>
        <dbReference type="PROSITE" id="PS51670"/>
    </source>
</evidence>
<gene>
    <name evidence="13" type="ORF">V1264_000769</name>
</gene>
<feature type="domain" description="ShKT" evidence="12">
    <location>
        <begin position="2757"/>
        <end position="2791"/>
    </location>
</feature>
<reference evidence="13 14" key="1">
    <citation type="submission" date="2024-02" db="EMBL/GenBank/DDBJ databases">
        <title>Chromosome-scale genome assembly of the rough periwinkle Littorina saxatilis.</title>
        <authorList>
            <person name="De Jode A."/>
            <person name="Faria R."/>
            <person name="Formenti G."/>
            <person name="Sims Y."/>
            <person name="Smith T.P."/>
            <person name="Tracey A."/>
            <person name="Wood J.M.D."/>
            <person name="Zagrodzka Z.B."/>
            <person name="Johannesson K."/>
            <person name="Butlin R.K."/>
            <person name="Leder E.H."/>
        </authorList>
    </citation>
    <scope>NUCLEOTIDE SEQUENCE [LARGE SCALE GENOMIC DNA]</scope>
    <source>
        <strain evidence="13">Snail1</strain>
        <tissue evidence="13">Muscle</tissue>
    </source>
</reference>
<dbReference type="Gene3D" id="1.10.10.1940">
    <property type="match status" value="1"/>
</dbReference>
<feature type="disulfide bond" evidence="7">
    <location>
        <begin position="2757"/>
        <end position="2791"/>
    </location>
</feature>
<feature type="domain" description="VWFC" evidence="10">
    <location>
        <begin position="985"/>
        <end position="1050"/>
    </location>
</feature>
<dbReference type="SUPFAM" id="SSF57603">
    <property type="entry name" value="FnI-like domain"/>
    <property type="match status" value="1"/>
</dbReference>
<evidence type="ECO:0000313" key="13">
    <source>
        <dbReference type="EMBL" id="KAK7114765.1"/>
    </source>
</evidence>
<evidence type="ECO:0000256" key="2">
    <source>
        <dbReference type="ARBA" id="ARBA00022525"/>
    </source>
</evidence>
<dbReference type="PROSITE" id="PS01208">
    <property type="entry name" value="VWFC_1"/>
    <property type="match status" value="4"/>
</dbReference>
<feature type="domain" description="VWFC" evidence="10">
    <location>
        <begin position="2817"/>
        <end position="2880"/>
    </location>
</feature>
<feature type="domain" description="ShKT" evidence="12">
    <location>
        <begin position="1164"/>
        <end position="1199"/>
    </location>
</feature>
<keyword evidence="2" id="KW-0964">Secreted</keyword>
<feature type="disulfide bond" evidence="7">
    <location>
        <begin position="2693"/>
        <end position="2727"/>
    </location>
</feature>
<dbReference type="Gene3D" id="2.20.100.10">
    <property type="entry name" value="Thrombospondin type-1 (TSP1) repeat"/>
    <property type="match status" value="1"/>
</dbReference>
<dbReference type="InterPro" id="IPR003582">
    <property type="entry name" value="ShKT_dom"/>
</dbReference>
<dbReference type="InterPro" id="IPR000884">
    <property type="entry name" value="TSP1_rpt"/>
</dbReference>
<evidence type="ECO:0000256" key="1">
    <source>
        <dbReference type="ARBA" id="ARBA00004613"/>
    </source>
</evidence>
<comment type="caution">
    <text evidence="7">Lacks conserved residue(s) required for the propagation of feature annotation.</text>
</comment>
<dbReference type="InterPro" id="IPR002035">
    <property type="entry name" value="VWF_A"/>
</dbReference>
<evidence type="ECO:0000256" key="4">
    <source>
        <dbReference type="ARBA" id="ARBA00022737"/>
    </source>
</evidence>
<evidence type="ECO:0000259" key="11">
    <source>
        <dbReference type="PROSITE" id="PS50234"/>
    </source>
</evidence>
<evidence type="ECO:0000313" key="14">
    <source>
        <dbReference type="Proteomes" id="UP001374579"/>
    </source>
</evidence>
<dbReference type="EMBL" id="JBAMIC010000001">
    <property type="protein sequence ID" value="KAK7114765.1"/>
    <property type="molecule type" value="Genomic_DNA"/>
</dbReference>
<feature type="domain" description="VWFA" evidence="11">
    <location>
        <begin position="495"/>
        <end position="670"/>
    </location>
</feature>
<evidence type="ECO:0000256" key="8">
    <source>
        <dbReference type="SAM" id="MobiDB-lite"/>
    </source>
</evidence>
<evidence type="ECO:0000256" key="6">
    <source>
        <dbReference type="ARBA" id="ARBA00023180"/>
    </source>
</evidence>
<dbReference type="FunFam" id="3.40.50.410:FF:000004">
    <property type="entry name" value="collagen alpha-6(VI) chain"/>
    <property type="match status" value="4"/>
</dbReference>
<dbReference type="SMART" id="SM00254">
    <property type="entry name" value="ShKT"/>
    <property type="match status" value="6"/>
</dbReference>
<evidence type="ECO:0000256" key="3">
    <source>
        <dbReference type="ARBA" id="ARBA00022729"/>
    </source>
</evidence>
<dbReference type="InterPro" id="IPR036465">
    <property type="entry name" value="vWFA_dom_sf"/>
</dbReference>
<comment type="subcellular location">
    <subcellularLocation>
        <location evidence="1">Secreted</location>
    </subcellularLocation>
</comment>
<name>A0AAN9C0M8_9CAEN</name>
<dbReference type="Pfam" id="PF00092">
    <property type="entry name" value="VWA"/>
    <property type="match status" value="4"/>
</dbReference>
<dbReference type="PROSITE" id="PS50234">
    <property type="entry name" value="VWFA"/>
    <property type="match status" value="4"/>
</dbReference>
<dbReference type="Gene3D" id="3.40.50.410">
    <property type="entry name" value="von Willebrand factor, type A domain"/>
    <property type="match status" value="4"/>
</dbReference>
<keyword evidence="4" id="KW-0677">Repeat</keyword>
<accession>A0AAN9C0M8</accession>
<dbReference type="Proteomes" id="UP001374579">
    <property type="component" value="Unassembled WGS sequence"/>
</dbReference>
<feature type="domain" description="VWFC" evidence="10">
    <location>
        <begin position="2888"/>
        <end position="2953"/>
    </location>
</feature>
<dbReference type="InterPro" id="IPR001007">
    <property type="entry name" value="VWF_dom"/>
</dbReference>
<comment type="caution">
    <text evidence="13">The sequence shown here is derived from an EMBL/GenBank/DDBJ whole genome shotgun (WGS) entry which is preliminary data.</text>
</comment>
<feature type="domain" description="VWFA" evidence="11">
    <location>
        <begin position="293"/>
        <end position="468"/>
    </location>
</feature>
<feature type="disulfide bond" evidence="7">
    <location>
        <begin position="2648"/>
        <end position="2682"/>
    </location>
</feature>
<dbReference type="GO" id="GO:0005576">
    <property type="term" value="C:extracellular region"/>
    <property type="evidence" value="ECO:0007669"/>
    <property type="project" value="UniProtKB-SubCell"/>
</dbReference>
<evidence type="ECO:0000256" key="9">
    <source>
        <dbReference type="SAM" id="SignalP"/>
    </source>
</evidence>
<dbReference type="SMART" id="SM00209">
    <property type="entry name" value="TSP1"/>
    <property type="match status" value="1"/>
</dbReference>
<evidence type="ECO:0000259" key="10">
    <source>
        <dbReference type="PROSITE" id="PS50184"/>
    </source>
</evidence>
<feature type="domain" description="VWFC" evidence="10">
    <location>
        <begin position="2378"/>
        <end position="2444"/>
    </location>
</feature>
<dbReference type="Pfam" id="PF01549">
    <property type="entry name" value="ShK"/>
    <property type="match status" value="6"/>
</dbReference>
<keyword evidence="3 9" id="KW-0732">Signal</keyword>
<protein>
    <submittedName>
        <fullName evidence="13">Uncharacterized protein</fullName>
    </submittedName>
</protein>
<dbReference type="FunFam" id="2.20.100.10:FF:000007">
    <property type="entry name" value="Thrombospondin 1"/>
    <property type="match status" value="1"/>
</dbReference>
<dbReference type="SUPFAM" id="SSF53300">
    <property type="entry name" value="vWA-like"/>
    <property type="match status" value="4"/>
</dbReference>
<feature type="domain" description="VWFC" evidence="10">
    <location>
        <begin position="1070"/>
        <end position="1135"/>
    </location>
</feature>
<feature type="signal peptide" evidence="9">
    <location>
        <begin position="1"/>
        <end position="22"/>
    </location>
</feature>
<dbReference type="PANTHER" id="PTHR24020:SF84">
    <property type="entry name" value="VWFA DOMAIN-CONTAINING PROTEIN"/>
    <property type="match status" value="1"/>
</dbReference>
<sequence length="2967" mass="311669">MKGWVPLMTVAFLASWCRVHSAGCGSLPADIEFLLDTSGSVGSSNFAKVRDFVKKFAQSFDIGPNGVHIGISTFDTHPRNEFWLNQHTTKASLETAIGTVRYPSGNTNTADALEFIRQNAFTKAHGDRDRIANILIVMTDGRSNSKTATLQQAALLKKSNVNIFALGVGSNVDKDELNAIASSAHNVFTITNFNALDTIQAELKKTACEVNGNWSPWGFYSPCSKSCGGGTQYRERTCTDPAPANNGKVCVGQGRETKACNAKACPTKPPPTTTTKPVATTTPIPGCGVQPADILFVVDASGSVGTSNFHKTLGFIQNMTSGFNIGPHDIQIGMITFDTKPYLQFHFNKFNSKNDVVKAEGSTKYTGGGTYTHLALKYATDTSFTTANGARPGAAKIAIVITDGKSANAGATSSEAARLRAKGVTVFSIGVGTGPKETELKAMATDPDNEHVFVVNNFDALSLIKGALQKKACQVKPTMAPTPAPTQSSCGGKADFVFLLDKSGSVGQANFKKMLEFVKDVSSHFTLGPDDVQVGVDTYSTSFNTEFTLGKFGDTNSVNHAVDSIPYSGGGTNTGPAITQMTSSSFTTAAGHRAGVPQIAVVVTDGKSNNPHDTVVAAQKARDAGIHMLAIGVGSGVDDKELDAIASDPDSQNVYKAATFDTLKSLRALLAAKACEQVQQTPQNQKCGTKADIVFMLDSSGSVGSSNFKLLLSFVNSLTKDWDISQNDIRVGVEKFSSRPYTEFHLNKFTDKQQMLTAINNIKYQSGGTNTGDALGYMKDTMFNTNNGDRPNVPNIGIIITDGRSNHPDKTKAQAEAARKAGITLFSVGVGAGISKPELNLMATDPDSSHVFTVTDFSKLAQIKALFQQQTCGAIPTSVPPYVPTAKPPTGPLIDTCQDHIPNCKSYDPSVCAGFIRWAQDNCPRYCGFCSTAIPTTPPPCVDMLKTCPSYEITSCITYKPWALDNCRKYCGYCVGQTVGTGYFGKCFYKGKQYGQGEQWSDGCAYDCECSNAATGFYQCYNKCPTYYNLPPQCTLVQQAGTCCLQPVCNFDAKYQTTSGQNVGDLNGNKVCVYNGRKYYQSQTWSVGCDLECICDDAGVGLYACQSKCANYGTLPTNCKLVKAPGQCCAKPECEFNTQVGTFTGKGQPSGPGDNGFATTPPPCVDKLADCASFDQNSCTADAYRPWALENCRKTCNLCNTVGVPGPNDKCVYKGMAYKQGQQWDDGCDKTCVCENAAFGYYRCDNMCPSFYNMPPGCVLVPVANQCCKVMRCDSGTITGSQTVPNTIGGVPLTYIRPTLAPGLMPGGTLAPGQTIPPYLTPAPGQTLAPGIVPGQTLAPGVTIPWYLTPAPGMTYAPTPFTTPAPLIPGQTLPPGQTIPPYITPVPGQTFAPNIIPGQTLSPGLTVPWYLTPRPGQTYAPQVTNPYATPGPIMPGRTLAPGQTIPPYITPAPGHTFGPGIIPGQTLAPGMTVPAYLTPRPGQTYAPGMTPPNTPAPLIPGLTLPPGQTIPPYITPVPGQTFAPGIRPGQTLAPGVTVPNYLTPQPGQTYAPGITHPSVPLIPGITLPPGQTIPSYITPLPGQTFAPGIVPGQTLAPGVTVPSYLTPRPYMTYAPDTTPRHGYAIPGLRPGNTLAPGVTIPSYITPPIGQTFAPGIRPGQTLAPGMTVPPNLTPAPGQTYAPDTTHYPRPGILPGQTLPPGVTVPSYITPAPGQTFAPGIRPGQTLAPGVTIPSYLTPAPGHTYAPDTTQYPRPGIRPGQTLPPGQTIPSYITPAPGHTFAPGIIPGRTLAPGMTVPANLTPRPGRTYAPDTTQRPRPGLIPGLTLPPGQTVPSYITPAPGQTFAPGIRPGQTLAPGMTVPPNLTPRPGQTYAPDTTHYPIPGIVPGQPMLPGQTVPSYITPPPGQTFAPGIMPGHTLAPGMTVPPNLTPAPGQTYAPDTTPGLQPGRTLAPGQKIPSYITPAPGQTFAPGIVPGQTLAPGVTVPPNMTPQPGQTYAPGTTLGYAVPGLRPGATLPPGQTVPSYITPAPGQTFAPGIRPGQPLAPGVTVPLNLTPRPGQTYAPDTTPGSGYPIPGIRPGGTLAPGQTIPPYATPQPGQTFAPGIVPGQPLAPGVTVPWNFTPRPGQTYPPGTRAPAVPIIPGQTLSPGQTLPVYITPAPGHTFAPGIMPGQTLAPGVTVPVYLTPSPGQTYAPYPTVGLGGQVPGMVGGQVPGMTGGQQPGMGGGQIPGMGSGQNPGQTGTGQIPGLQGSGNQKLSGCVYKNTLYQQGQRWADGCDFSCVCEDGNTGRYRCSPKCLAFNNLDAKCTLQDDPNDPCCKTPNCPPDVTVVPNIGKAVTGFSPAINPNVGGMVGGVPGGNQGGSNPGTIGSTSSSVSGQRKGCVYKGHIYHMGDTWKEGCQYSCTCEDDTTGFYSCTDLCPNYQNLPPTCRLIPDPQNSCCQTYVCDVKVTTTAPSVGQGGVPTPATGVNYCVYKGRYYRQGEEWEDGCSLKCRCEDAQNQYHQCTARCPAYSSVPLGCRMVPNPKDPQCCKMPECDSVTGQPGSGISGSQTPLGFIGTYAGNGRPNGAQIASTGYRSACIYKGQIYAQGTTWQDGCDLDCECVNAQTGVYRCTDRCPQYAALPSGCNLIQDPNDRCCVKAECAPPTNGQCRDVKDNCFSYGKYSCQAPYTAWAKDNCAYYCGFCGVQTTQAPANCLDKIPNCPDYGKDGCVGTFEAWARYNCPKFCGYCGANSQVSTASSVINVSGQPGQGTGQVSGSCQDKLPNCDQYGQESCNDPYRGWAVANCAKRCNLCSSVGQGGGLVTGSQGSVGFTGSTLGCFYNGRIYAQSAQWQDGCDYNCTCVNAQTGYYKCSARCLTYDHLPAGCHLEKPTGECCSRPVCNGQVVGQTTGCMYKGQLHPQGTKWNDGCDYKCTCQDGATGRYQCTARCVQWNLPSACSLTQPSPGKCCPTPNCPAGFTINYPPGYVAE</sequence>
<feature type="compositionally biased region" description="Low complexity" evidence="8">
    <location>
        <begin position="2363"/>
        <end position="2375"/>
    </location>
</feature>
<feature type="domain" description="VWFC" evidence="10">
    <location>
        <begin position="1209"/>
        <end position="1274"/>
    </location>
</feature>
<dbReference type="CDD" id="cd01472">
    <property type="entry name" value="vWA_collagen"/>
    <property type="match status" value="1"/>
</dbReference>
<dbReference type="PROSITE" id="PS50092">
    <property type="entry name" value="TSP1"/>
    <property type="match status" value="1"/>
</dbReference>
<keyword evidence="5 7" id="KW-1015">Disulfide bond</keyword>
<dbReference type="InterPro" id="IPR036383">
    <property type="entry name" value="TSP1_rpt_sf"/>
</dbReference>
<feature type="domain" description="VWFC" evidence="10">
    <location>
        <begin position="2256"/>
        <end position="2322"/>
    </location>
</feature>
<feature type="region of interest" description="Disordered" evidence="8">
    <location>
        <begin position="1799"/>
        <end position="1819"/>
    </location>
</feature>
<evidence type="ECO:0000256" key="5">
    <source>
        <dbReference type="ARBA" id="ARBA00023157"/>
    </source>
</evidence>
<keyword evidence="6" id="KW-0325">Glycoprotein</keyword>
<proteinExistence type="predicted"/>
<dbReference type="SMART" id="SM00215">
    <property type="entry name" value="VWC_out"/>
    <property type="match status" value="4"/>
</dbReference>
<dbReference type="PANTHER" id="PTHR24020">
    <property type="entry name" value="COLLAGEN ALPHA"/>
    <property type="match status" value="1"/>
</dbReference>
<feature type="domain" description="ShKT" evidence="12">
    <location>
        <begin position="2693"/>
        <end position="2727"/>
    </location>
</feature>
<organism evidence="13 14">
    <name type="scientific">Littorina saxatilis</name>
    <dbReference type="NCBI Taxonomy" id="31220"/>
    <lineage>
        <taxon>Eukaryota</taxon>
        <taxon>Metazoa</taxon>
        <taxon>Spiralia</taxon>
        <taxon>Lophotrochozoa</taxon>
        <taxon>Mollusca</taxon>
        <taxon>Gastropoda</taxon>
        <taxon>Caenogastropoda</taxon>
        <taxon>Littorinimorpha</taxon>
        <taxon>Littorinoidea</taxon>
        <taxon>Littorinidae</taxon>
        <taxon>Littorina</taxon>
    </lineage>
</organism>
<keyword evidence="14" id="KW-1185">Reference proteome</keyword>
<dbReference type="Pfam" id="PF00090">
    <property type="entry name" value="TSP_1"/>
    <property type="match status" value="1"/>
</dbReference>
<feature type="domain" description="ShKT" evidence="12">
    <location>
        <begin position="2648"/>
        <end position="2682"/>
    </location>
</feature>
<dbReference type="PRINTS" id="PR00453">
    <property type="entry name" value="VWFADOMAIN"/>
</dbReference>
<evidence type="ECO:0000256" key="7">
    <source>
        <dbReference type="PROSITE-ProRule" id="PRU01005"/>
    </source>
</evidence>
<dbReference type="InterPro" id="IPR050525">
    <property type="entry name" value="ECM_Assembly_Org"/>
</dbReference>
<dbReference type="SUPFAM" id="SSF82895">
    <property type="entry name" value="TSP-1 type 1 repeat"/>
    <property type="match status" value="1"/>
</dbReference>
<feature type="chain" id="PRO_5043030235" evidence="9">
    <location>
        <begin position="23"/>
        <end position="2967"/>
    </location>
</feature>
<feature type="domain" description="VWFA" evidence="11">
    <location>
        <begin position="692"/>
        <end position="870"/>
    </location>
</feature>
<feature type="region of interest" description="Disordered" evidence="8">
    <location>
        <begin position="2355"/>
        <end position="2375"/>
    </location>
</feature>
<dbReference type="SMART" id="SM00214">
    <property type="entry name" value="VWC"/>
    <property type="match status" value="9"/>
</dbReference>
<feature type="domain" description="VWFA" evidence="11">
    <location>
        <begin position="30"/>
        <end position="203"/>
    </location>
</feature>
<dbReference type="PROSITE" id="PS50184">
    <property type="entry name" value="VWFC_2"/>
    <property type="match status" value="7"/>
</dbReference>
<dbReference type="PROSITE" id="PS51670">
    <property type="entry name" value="SHKT"/>
    <property type="match status" value="4"/>
</dbReference>
<dbReference type="SMART" id="SM00327">
    <property type="entry name" value="VWA"/>
    <property type="match status" value="4"/>
</dbReference>